<dbReference type="SUPFAM" id="SSF89796">
    <property type="entry name" value="CoA-transferase family III (CaiB/BaiF)"/>
    <property type="match status" value="1"/>
</dbReference>
<dbReference type="STRING" id="871968.DESME_10135"/>
<dbReference type="GO" id="GO:0003824">
    <property type="term" value="F:catalytic activity"/>
    <property type="evidence" value="ECO:0007669"/>
    <property type="project" value="InterPro"/>
</dbReference>
<gene>
    <name evidence="1" type="ORF">DESME_10135</name>
</gene>
<dbReference type="Proteomes" id="UP000010847">
    <property type="component" value="Chromosome"/>
</dbReference>
<name>W0ECM4_9FIRM</name>
<dbReference type="InterPro" id="IPR023606">
    <property type="entry name" value="CoA-Trfase_III_dom_1_sf"/>
</dbReference>
<evidence type="ECO:0000313" key="1">
    <source>
        <dbReference type="EMBL" id="AHF08625.1"/>
    </source>
</evidence>
<dbReference type="HOGENOM" id="CLU_3079179_0_0_9"/>
<keyword evidence="2" id="KW-1185">Reference proteome</keyword>
<protein>
    <recommendedName>
        <fullName evidence="3">CoA transferase</fullName>
    </recommendedName>
</protein>
<accession>W0ECM4</accession>
<dbReference type="Pfam" id="PF02515">
    <property type="entry name" value="CoA_transf_3"/>
    <property type="match status" value="1"/>
</dbReference>
<evidence type="ECO:0008006" key="3">
    <source>
        <dbReference type="Google" id="ProtNLM"/>
    </source>
</evidence>
<organism evidence="1 2">
    <name type="scientific">Desulfitobacterium metallireducens DSM 15288</name>
    <dbReference type="NCBI Taxonomy" id="871968"/>
    <lineage>
        <taxon>Bacteria</taxon>
        <taxon>Bacillati</taxon>
        <taxon>Bacillota</taxon>
        <taxon>Clostridia</taxon>
        <taxon>Eubacteriales</taxon>
        <taxon>Desulfitobacteriaceae</taxon>
        <taxon>Desulfitobacterium</taxon>
    </lineage>
</organism>
<dbReference type="AlphaFoldDB" id="W0ECM4"/>
<dbReference type="KEGG" id="dmt:DESME_10135"/>
<dbReference type="Gene3D" id="3.40.50.10540">
    <property type="entry name" value="Crotonobetainyl-coa:carnitine coa-transferase, domain 1"/>
    <property type="match status" value="1"/>
</dbReference>
<reference evidence="1 2" key="1">
    <citation type="submission" date="2013-12" db="EMBL/GenBank/DDBJ databases">
        <authorList>
            <consortium name="DOE Joint Genome Institute"/>
            <person name="Smidt H."/>
            <person name="Huntemann M."/>
            <person name="Han J."/>
            <person name="Chen A."/>
            <person name="Kyrpides N."/>
            <person name="Mavromatis K."/>
            <person name="Markowitz V."/>
            <person name="Palaniappan K."/>
            <person name="Ivanova N."/>
            <person name="Schaumberg A."/>
            <person name="Pati A."/>
            <person name="Liolios K."/>
            <person name="Nordberg H.P."/>
            <person name="Cantor M.N."/>
            <person name="Hua S.X."/>
            <person name="Woyke T."/>
        </authorList>
    </citation>
    <scope>NUCLEOTIDE SEQUENCE [LARGE SCALE GENOMIC DNA]</scope>
    <source>
        <strain evidence="2">DSM 15288</strain>
    </source>
</reference>
<dbReference type="InterPro" id="IPR003673">
    <property type="entry name" value="CoA-Trfase_fam_III"/>
</dbReference>
<dbReference type="eggNOG" id="COG1804">
    <property type="taxonomic scope" value="Bacteria"/>
</dbReference>
<evidence type="ECO:0000313" key="2">
    <source>
        <dbReference type="Proteomes" id="UP000010847"/>
    </source>
</evidence>
<dbReference type="RefSeq" id="WP_006716126.1">
    <property type="nucleotide sequence ID" value="NZ_CP007032.1"/>
</dbReference>
<proteinExistence type="predicted"/>
<dbReference type="EMBL" id="CP007032">
    <property type="protein sequence ID" value="AHF08625.1"/>
    <property type="molecule type" value="Genomic_DNA"/>
</dbReference>
<sequence length="52" mass="5360">MAKRSDIPQFGLLSGVRVVHCTASIAGPLAASLFAEAGADVIMLENAKTPCM</sequence>
<dbReference type="OrthoDB" id="9797653at2"/>